<evidence type="ECO:0000313" key="1">
    <source>
        <dbReference type="EMBL" id="GBP46808.1"/>
    </source>
</evidence>
<gene>
    <name evidence="1" type="ORF">EVAR_10776_1</name>
</gene>
<reference evidence="1 2" key="1">
    <citation type="journal article" date="2019" name="Commun. Biol.">
        <title>The bagworm genome reveals a unique fibroin gene that provides high tensile strength.</title>
        <authorList>
            <person name="Kono N."/>
            <person name="Nakamura H."/>
            <person name="Ohtoshi R."/>
            <person name="Tomita M."/>
            <person name="Numata K."/>
            <person name="Arakawa K."/>
        </authorList>
    </citation>
    <scope>NUCLEOTIDE SEQUENCE [LARGE SCALE GENOMIC DNA]</scope>
</reference>
<sequence>MAQLGPAPPRRAPPRRAFVSLHTLRQFTSPPEENSLERVGLILENHMHTELVEYQINANLQESENLHQMTDGCQ</sequence>
<name>A0A4C1W630_EUMVA</name>
<dbReference type="Proteomes" id="UP000299102">
    <property type="component" value="Unassembled WGS sequence"/>
</dbReference>
<comment type="caution">
    <text evidence="1">The sequence shown here is derived from an EMBL/GenBank/DDBJ whole genome shotgun (WGS) entry which is preliminary data.</text>
</comment>
<evidence type="ECO:0000313" key="2">
    <source>
        <dbReference type="Proteomes" id="UP000299102"/>
    </source>
</evidence>
<proteinExistence type="predicted"/>
<keyword evidence="2" id="KW-1185">Reference proteome</keyword>
<dbReference type="EMBL" id="BGZK01000489">
    <property type="protein sequence ID" value="GBP46808.1"/>
    <property type="molecule type" value="Genomic_DNA"/>
</dbReference>
<protein>
    <submittedName>
        <fullName evidence="1">Uncharacterized protein</fullName>
    </submittedName>
</protein>
<accession>A0A4C1W630</accession>
<dbReference type="AlphaFoldDB" id="A0A4C1W630"/>
<organism evidence="1 2">
    <name type="scientific">Eumeta variegata</name>
    <name type="common">Bagworm moth</name>
    <name type="synonym">Eumeta japonica</name>
    <dbReference type="NCBI Taxonomy" id="151549"/>
    <lineage>
        <taxon>Eukaryota</taxon>
        <taxon>Metazoa</taxon>
        <taxon>Ecdysozoa</taxon>
        <taxon>Arthropoda</taxon>
        <taxon>Hexapoda</taxon>
        <taxon>Insecta</taxon>
        <taxon>Pterygota</taxon>
        <taxon>Neoptera</taxon>
        <taxon>Endopterygota</taxon>
        <taxon>Lepidoptera</taxon>
        <taxon>Glossata</taxon>
        <taxon>Ditrysia</taxon>
        <taxon>Tineoidea</taxon>
        <taxon>Psychidae</taxon>
        <taxon>Oiketicinae</taxon>
        <taxon>Eumeta</taxon>
    </lineage>
</organism>